<evidence type="ECO:0000259" key="1">
    <source>
        <dbReference type="Pfam" id="PF20376"/>
    </source>
</evidence>
<evidence type="ECO:0000313" key="2">
    <source>
        <dbReference type="EMBL" id="RJY33805.1"/>
    </source>
</evidence>
<evidence type="ECO:0000313" key="3">
    <source>
        <dbReference type="Proteomes" id="UP000277145"/>
    </source>
</evidence>
<dbReference type="InterPro" id="IPR046612">
    <property type="entry name" value="DUF6671"/>
</dbReference>
<organism evidence="2 3">
    <name type="scientific">Legionella pneumophila subsp. pneumophila</name>
    <dbReference type="NCBI Taxonomy" id="91891"/>
    <lineage>
        <taxon>Bacteria</taxon>
        <taxon>Pseudomonadati</taxon>
        <taxon>Pseudomonadota</taxon>
        <taxon>Gammaproteobacteria</taxon>
        <taxon>Legionellales</taxon>
        <taxon>Legionellaceae</taxon>
        <taxon>Legionella</taxon>
    </lineage>
</organism>
<proteinExistence type="predicted"/>
<protein>
    <recommendedName>
        <fullName evidence="1">DUF6671 domain-containing protein</fullName>
    </recommendedName>
</protein>
<accession>A0A3A6UH22</accession>
<dbReference type="Pfam" id="PF20376">
    <property type="entry name" value="DUF6671"/>
    <property type="match status" value="1"/>
</dbReference>
<comment type="caution">
    <text evidence="2">The sequence shown here is derived from an EMBL/GenBank/DDBJ whole genome shotgun (WGS) entry which is preliminary data.</text>
</comment>
<gene>
    <name evidence="2" type="ORF">D1H98_03115</name>
</gene>
<name>A0A3A6UH22_LEGPN</name>
<sequence length="284" mass="32369">MEVTPMHYQNQRVLLASKHQKEKAIQPPFEEKLGCRIHVPADYDTDQFGTFTGEIPRKASAYETLILKAKAAAKQFGYRYVISSEGSFGPHPQLYFCPADTELMAFIDLDNDLIIAEHEVSTETNYSHIDISATDDYEAFLNKAKFPSHGIIVRALNSEENYIQKGICEREQLKTAIQKAFTYSTTIRLETDMRAMMNPLRMNVINKLAVKLVHRIQQYCPQCHTPGFGKISAEGHLACISCGTPTELYLRKVLNCLKCEFKTYQARDDGLEFADQRYCPYCNP</sequence>
<reference evidence="2 3" key="1">
    <citation type="submission" date="2018-08" db="EMBL/GenBank/DDBJ databases">
        <title>Genome Sequences of Legionella pneumophila subsp. pneumophila Isolates, Recovered from a Drinking Water System in a Large Builging.</title>
        <authorList>
            <person name="Gomez-Alvarez V."/>
            <person name="Boczek L."/>
            <person name="King D."/>
            <person name="Pemberton A."/>
            <person name="Pfaller S."/>
            <person name="Rodgers M."/>
            <person name="Santodomingo J."/>
            <person name="Revetta R."/>
        </authorList>
    </citation>
    <scope>NUCLEOTIDE SEQUENCE [LARGE SCALE GENOMIC DNA]</scope>
    <source>
        <strain evidence="2 3">L01C.1</strain>
    </source>
</reference>
<dbReference type="EMBL" id="QWDR01000001">
    <property type="protein sequence ID" value="RJY33805.1"/>
    <property type="molecule type" value="Genomic_DNA"/>
</dbReference>
<feature type="domain" description="DUF6671" evidence="1">
    <location>
        <begin position="71"/>
        <end position="284"/>
    </location>
</feature>
<dbReference type="Proteomes" id="UP000277145">
    <property type="component" value="Unassembled WGS sequence"/>
</dbReference>
<dbReference type="AlphaFoldDB" id="A0A3A6UH22"/>